<evidence type="ECO:0000256" key="1">
    <source>
        <dbReference type="SAM" id="MobiDB-lite"/>
    </source>
</evidence>
<organism evidence="3 4">
    <name type="scientific">Roseateles puraquae</name>
    <dbReference type="NCBI Taxonomy" id="431059"/>
    <lineage>
        <taxon>Bacteria</taxon>
        <taxon>Pseudomonadati</taxon>
        <taxon>Pseudomonadota</taxon>
        <taxon>Betaproteobacteria</taxon>
        <taxon>Burkholderiales</taxon>
        <taxon>Sphaerotilaceae</taxon>
        <taxon>Roseateles</taxon>
    </lineage>
</organism>
<evidence type="ECO:0000313" key="4">
    <source>
        <dbReference type="Proteomes" id="UP000197446"/>
    </source>
</evidence>
<evidence type="ECO:0008006" key="5">
    <source>
        <dbReference type="Google" id="ProtNLM"/>
    </source>
</evidence>
<name>A0A254N7K2_9BURK</name>
<dbReference type="EMBL" id="NISI01000016">
    <property type="protein sequence ID" value="OWR00646.1"/>
    <property type="molecule type" value="Genomic_DNA"/>
</dbReference>
<gene>
    <name evidence="3" type="ORF">CDO81_24435</name>
</gene>
<evidence type="ECO:0000256" key="2">
    <source>
        <dbReference type="SAM" id="SignalP"/>
    </source>
</evidence>
<evidence type="ECO:0000313" key="3">
    <source>
        <dbReference type="EMBL" id="OWR00646.1"/>
    </source>
</evidence>
<reference evidence="3 4" key="1">
    <citation type="journal article" date="2007" name="Int. J. Syst. Evol. Microbiol.">
        <title>Description of Pelomonas aquatica sp. nov. and Pelomonas puraquae sp. nov., isolated from industrial and haemodialysis water.</title>
        <authorList>
            <person name="Gomila M."/>
            <person name="Bowien B."/>
            <person name="Falsen E."/>
            <person name="Moore E.R."/>
            <person name="Lalucat J."/>
        </authorList>
    </citation>
    <scope>NUCLEOTIDE SEQUENCE [LARGE SCALE GENOMIC DNA]</scope>
    <source>
        <strain evidence="3 4">CCUG 52769</strain>
    </source>
</reference>
<comment type="caution">
    <text evidence="3">The sequence shown here is derived from an EMBL/GenBank/DDBJ whole genome shotgun (WGS) entry which is preliminary data.</text>
</comment>
<keyword evidence="2" id="KW-0732">Signal</keyword>
<proteinExistence type="predicted"/>
<feature type="region of interest" description="Disordered" evidence="1">
    <location>
        <begin position="259"/>
        <end position="285"/>
    </location>
</feature>
<protein>
    <recommendedName>
        <fullName evidence="5">Solute-binding protein family 3/N-terminal domain-containing protein</fullName>
    </recommendedName>
</protein>
<feature type="compositionally biased region" description="Low complexity" evidence="1">
    <location>
        <begin position="275"/>
        <end position="285"/>
    </location>
</feature>
<feature type="signal peptide" evidence="2">
    <location>
        <begin position="1"/>
        <end position="32"/>
    </location>
</feature>
<feature type="chain" id="PRO_5012422726" description="Solute-binding protein family 3/N-terminal domain-containing protein" evidence="2">
    <location>
        <begin position="33"/>
        <end position="285"/>
    </location>
</feature>
<dbReference type="OrthoDB" id="8900045at2"/>
<accession>A0A254N7K2</accession>
<dbReference type="Gene3D" id="3.40.190.10">
    <property type="entry name" value="Periplasmic binding protein-like II"/>
    <property type="match status" value="2"/>
</dbReference>
<dbReference type="AlphaFoldDB" id="A0A254N7K2"/>
<dbReference type="RefSeq" id="WP_088485873.1">
    <property type="nucleotide sequence ID" value="NZ_NISI01000016.1"/>
</dbReference>
<dbReference type="Proteomes" id="UP000197446">
    <property type="component" value="Unassembled WGS sequence"/>
</dbReference>
<keyword evidence="4" id="KW-1185">Reference proteome</keyword>
<sequence length="285" mass="30774">MPLPTARPVLLMPALKLAVGLAAAMAAGLANAQTAAPVRMATNVERSYFPPAEALLKRAYASLNLEVEYLPLPLPRATIELRAGRLDAVAMRTDTYFEQVPQLRKVDVPLLQLQLYAYARPPCARSITAEELGRSRVSMQRGMAAAEALVPEAARLPANTPADAFLSLANGSADYALTLSTPWMVEVPVETRQGAICVIPTPLARTTLYHGVHESRTAWVPALEQVLRGMRDRGEIQQAWTDYEREIATPNARLHAQPGRSLVLNPAPAAPPAATPASAPARPRQ</sequence>
<dbReference type="SUPFAM" id="SSF53850">
    <property type="entry name" value="Periplasmic binding protein-like II"/>
    <property type="match status" value="1"/>
</dbReference>